<dbReference type="Pfam" id="PF06985">
    <property type="entry name" value="HET"/>
    <property type="match status" value="1"/>
</dbReference>
<gene>
    <name evidence="2" type="ORF">Trco_006073</name>
</gene>
<dbReference type="OrthoDB" id="5125733at2759"/>
<dbReference type="EMBL" id="JAIWOZ010000004">
    <property type="protein sequence ID" value="KAH6606920.1"/>
    <property type="molecule type" value="Genomic_DNA"/>
</dbReference>
<evidence type="ECO:0000313" key="3">
    <source>
        <dbReference type="Proteomes" id="UP000827724"/>
    </source>
</evidence>
<dbReference type="InterPro" id="IPR010730">
    <property type="entry name" value="HET"/>
</dbReference>
<dbReference type="AlphaFoldDB" id="A0A9P8QIE7"/>
<sequence>MTNSSDHEASDAQSIRNLGDADVDVTVSAYKDSDCTPVGEKRLTVIIRGTGNVLSEKEFYLYTSQDVSTFESHQLTDAVLPDRVLDCSDVSNPKLVETNGMQRGLYVALSYVWGGPQPMTTSKNIDAYTTKGLIISEFPQTIQDAVLVTHNLGQRYLWIDALCIIQDSDKDKVQQLGKMHSIYRNSYFTINAACANGTREGFLKKTRPQRVPSAQVPFPCPDGTMGSVWLAKSLDTDSQDASHSYWDELDPITHRGWCYQEKLLPPRSLIFASDTLKYYCQTETVSIGDALCEPSTGRRLPNSAYMHTKMTSESDQIAYRQAWLATIFMYTLRSISVSSDKLPALAAVVEQFHIVSKDQYLAGLWGQTLLSDLLWASEGRSPRPTEYRAPSWSWASIDGLIRAEYRVDLLAYPKSDDDSSHLRTATISSCDVEIWSQTTPFGRVTGGALTLNGFIREVRAGESTSKLSIDGSGGTKEIGAVIFDAEEERKGPLFVIPIIWDIRGSFILGLVVVVEDSARPAYKRVGRFENSYGKKDISWLDGLKEQKIVLV</sequence>
<feature type="domain" description="Heterokaryon incompatibility" evidence="1">
    <location>
        <begin position="106"/>
        <end position="261"/>
    </location>
</feature>
<comment type="caution">
    <text evidence="2">The sequence shown here is derived from an EMBL/GenBank/DDBJ whole genome shotgun (WGS) entry which is preliminary data.</text>
</comment>
<protein>
    <recommendedName>
        <fullName evidence="1">Heterokaryon incompatibility domain-containing protein</fullName>
    </recommendedName>
</protein>
<dbReference type="PANTHER" id="PTHR33112:SF16">
    <property type="entry name" value="HETEROKARYON INCOMPATIBILITY DOMAIN-CONTAINING PROTEIN"/>
    <property type="match status" value="1"/>
</dbReference>
<dbReference type="PANTHER" id="PTHR33112">
    <property type="entry name" value="DOMAIN PROTEIN, PUTATIVE-RELATED"/>
    <property type="match status" value="1"/>
</dbReference>
<keyword evidence="3" id="KW-1185">Reference proteome</keyword>
<organism evidence="2 3">
    <name type="scientific">Trichoderma cornu-damae</name>
    <dbReference type="NCBI Taxonomy" id="654480"/>
    <lineage>
        <taxon>Eukaryota</taxon>
        <taxon>Fungi</taxon>
        <taxon>Dikarya</taxon>
        <taxon>Ascomycota</taxon>
        <taxon>Pezizomycotina</taxon>
        <taxon>Sordariomycetes</taxon>
        <taxon>Hypocreomycetidae</taxon>
        <taxon>Hypocreales</taxon>
        <taxon>Hypocreaceae</taxon>
        <taxon>Trichoderma</taxon>
    </lineage>
</organism>
<reference evidence="2" key="1">
    <citation type="submission" date="2021-08" db="EMBL/GenBank/DDBJ databases">
        <title>Chromosome-Level Trichoderma cornu-damae using Hi-C Data.</title>
        <authorList>
            <person name="Kim C.S."/>
        </authorList>
    </citation>
    <scope>NUCLEOTIDE SEQUENCE</scope>
    <source>
        <strain evidence="2">KA19-0412C</strain>
    </source>
</reference>
<evidence type="ECO:0000313" key="2">
    <source>
        <dbReference type="EMBL" id="KAH6606920.1"/>
    </source>
</evidence>
<proteinExistence type="predicted"/>
<accession>A0A9P8QIE7</accession>
<name>A0A9P8QIE7_9HYPO</name>
<dbReference type="Proteomes" id="UP000827724">
    <property type="component" value="Unassembled WGS sequence"/>
</dbReference>
<evidence type="ECO:0000259" key="1">
    <source>
        <dbReference type="Pfam" id="PF06985"/>
    </source>
</evidence>